<keyword evidence="3 4" id="KW-0663">Pyridoxal phosphate</keyword>
<sequence length="439" mass="47658">MEPLMLTKPPGERAKNVLRRDAAVISPSVMREYPLVLERASGVNLWDVDGNRYLDFTAGIAVMNMGWNHPDIVAAIREQAGRLSHGAFMDFGSELPVRCAEDLVEFLPAGLDRVYFSNSGAESVEAALKLARYHSGRKYFIAFHRGFHGRTYGALSLTAGKVVQRRGFGPLLPVVHVPYPDPYRPFGGDPATCGADVVAYIEDTVFRYEVAPDEVAAIVVEPVLGEGGYVVPPPDFLPRLRRLCDEHGILLVVDEVQTGCFRTGRFLASTHTGVVPDILCLGKAIGGGLPFGVTVASSEVMNWPPGSHASTFGGNNLACAASLATMNLLREEGFGERVMARGGYLVERLRELAERHPIIGDVRGLGLMIGVELVRDRERKEPAPNERKQMLRGAFERGLVLLPAGESVIRVSPPLVIERSDIDAGIGIIGRVLEEINGG</sequence>
<proteinExistence type="inferred from homology"/>
<dbReference type="AlphaFoldDB" id="A0A1G8XUL7"/>
<dbReference type="Gene3D" id="3.40.640.10">
    <property type="entry name" value="Type I PLP-dependent aspartate aminotransferase-like (Major domain)"/>
    <property type="match status" value="1"/>
</dbReference>
<dbReference type="GO" id="GO:0008483">
    <property type="term" value="F:transaminase activity"/>
    <property type="evidence" value="ECO:0007669"/>
    <property type="project" value="UniProtKB-KW"/>
</dbReference>
<dbReference type="InterPro" id="IPR015424">
    <property type="entry name" value="PyrdxlP-dep_Trfase"/>
</dbReference>
<gene>
    <name evidence="5" type="ORF">SAMN04488571_10261</name>
</gene>
<dbReference type="EMBL" id="FNFT01000002">
    <property type="protein sequence ID" value="SDJ94218.1"/>
    <property type="molecule type" value="Genomic_DNA"/>
</dbReference>
<keyword evidence="5" id="KW-0032">Aminotransferase</keyword>
<protein>
    <submittedName>
        <fullName evidence="5">4-aminobutyrate aminotransferase</fullName>
    </submittedName>
</protein>
<dbReference type="InterPro" id="IPR015421">
    <property type="entry name" value="PyrdxlP-dep_Trfase_major"/>
</dbReference>
<dbReference type="Pfam" id="PF00202">
    <property type="entry name" value="Aminotran_3"/>
    <property type="match status" value="1"/>
</dbReference>
<dbReference type="Gene3D" id="3.90.1150.10">
    <property type="entry name" value="Aspartate Aminotransferase, domain 1"/>
    <property type="match status" value="1"/>
</dbReference>
<dbReference type="STRING" id="2200.GCA_001571405_00597"/>
<dbReference type="OrthoDB" id="6534at2157"/>
<dbReference type="SUPFAM" id="SSF53383">
    <property type="entry name" value="PLP-dependent transferases"/>
    <property type="match status" value="1"/>
</dbReference>
<dbReference type="InterPro" id="IPR015422">
    <property type="entry name" value="PyrdxlP-dep_Trfase_small"/>
</dbReference>
<name>A0A1G8XUL7_9EURY</name>
<evidence type="ECO:0000256" key="2">
    <source>
        <dbReference type="ARBA" id="ARBA00008954"/>
    </source>
</evidence>
<dbReference type="InterPro" id="IPR050103">
    <property type="entry name" value="Class-III_PLP-dep_AT"/>
</dbReference>
<dbReference type="PROSITE" id="PS00600">
    <property type="entry name" value="AA_TRANSFER_CLASS_3"/>
    <property type="match status" value="1"/>
</dbReference>
<keyword evidence="6" id="KW-1185">Reference proteome</keyword>
<dbReference type="FunFam" id="3.40.640.10:FF:000004">
    <property type="entry name" value="Acetylornithine aminotransferase"/>
    <property type="match status" value="1"/>
</dbReference>
<comment type="cofactor">
    <cofactor evidence="1">
        <name>pyridoxal 5'-phosphate</name>
        <dbReference type="ChEBI" id="CHEBI:597326"/>
    </cofactor>
</comment>
<dbReference type="PANTHER" id="PTHR11986">
    <property type="entry name" value="AMINOTRANSFERASE CLASS III"/>
    <property type="match status" value="1"/>
</dbReference>
<organism evidence="5 6">
    <name type="scientific">Methanoculleus thermophilus</name>
    <dbReference type="NCBI Taxonomy" id="2200"/>
    <lineage>
        <taxon>Archaea</taxon>
        <taxon>Methanobacteriati</taxon>
        <taxon>Methanobacteriota</taxon>
        <taxon>Stenosarchaea group</taxon>
        <taxon>Methanomicrobia</taxon>
        <taxon>Methanomicrobiales</taxon>
        <taxon>Methanomicrobiaceae</taxon>
        <taxon>Methanoculleus</taxon>
    </lineage>
</organism>
<dbReference type="RefSeq" id="WP_066955273.1">
    <property type="nucleotide sequence ID" value="NZ_BCNX01000004.1"/>
</dbReference>
<dbReference type="InterPro" id="IPR005814">
    <property type="entry name" value="Aminotrans_3"/>
</dbReference>
<dbReference type="Proteomes" id="UP000326500">
    <property type="component" value="Unassembled WGS sequence"/>
</dbReference>
<accession>A0A1G8XUL7</accession>
<evidence type="ECO:0000256" key="4">
    <source>
        <dbReference type="RuleBase" id="RU003560"/>
    </source>
</evidence>
<evidence type="ECO:0000313" key="6">
    <source>
        <dbReference type="Proteomes" id="UP000326500"/>
    </source>
</evidence>
<evidence type="ECO:0000256" key="3">
    <source>
        <dbReference type="ARBA" id="ARBA00022898"/>
    </source>
</evidence>
<keyword evidence="5" id="KW-0808">Transferase</keyword>
<dbReference type="GO" id="GO:0030170">
    <property type="term" value="F:pyridoxal phosphate binding"/>
    <property type="evidence" value="ECO:0007669"/>
    <property type="project" value="InterPro"/>
</dbReference>
<evidence type="ECO:0000256" key="1">
    <source>
        <dbReference type="ARBA" id="ARBA00001933"/>
    </source>
</evidence>
<comment type="similarity">
    <text evidence="2 4">Belongs to the class-III pyridoxal-phosphate-dependent aminotransferase family.</text>
</comment>
<reference evidence="5 6" key="1">
    <citation type="submission" date="2016-10" db="EMBL/GenBank/DDBJ databases">
        <authorList>
            <person name="Varghese N."/>
            <person name="Submissions S."/>
        </authorList>
    </citation>
    <scope>NUCLEOTIDE SEQUENCE [LARGE SCALE GENOMIC DNA]</scope>
    <source>
        <strain evidence="5 6">DSM 2373</strain>
    </source>
</reference>
<dbReference type="InterPro" id="IPR049704">
    <property type="entry name" value="Aminotrans_3_PPA_site"/>
</dbReference>
<dbReference type="CDD" id="cd00610">
    <property type="entry name" value="OAT_like"/>
    <property type="match status" value="1"/>
</dbReference>
<dbReference type="PIRSF" id="PIRSF000521">
    <property type="entry name" value="Transaminase_4ab_Lys_Orn"/>
    <property type="match status" value="1"/>
</dbReference>
<evidence type="ECO:0000313" key="5">
    <source>
        <dbReference type="EMBL" id="SDJ94218.1"/>
    </source>
</evidence>
<dbReference type="PANTHER" id="PTHR11986:SF58">
    <property type="entry name" value="LEUCINE_METHIONINE RACEMASE"/>
    <property type="match status" value="1"/>
</dbReference>
<dbReference type="GO" id="GO:0042802">
    <property type="term" value="F:identical protein binding"/>
    <property type="evidence" value="ECO:0007669"/>
    <property type="project" value="TreeGrafter"/>
</dbReference>
<dbReference type="NCBIfam" id="NF004426">
    <property type="entry name" value="PRK05769.1"/>
    <property type="match status" value="1"/>
</dbReference>